<dbReference type="GO" id="GO:0047372">
    <property type="term" value="F:monoacylglycerol lipase activity"/>
    <property type="evidence" value="ECO:0007669"/>
    <property type="project" value="TreeGrafter"/>
</dbReference>
<dbReference type="EMBL" id="CP033133">
    <property type="protein sequence ID" value="AYO53881.1"/>
    <property type="molecule type" value="Genomic_DNA"/>
</dbReference>
<dbReference type="Gene3D" id="3.40.50.1820">
    <property type="entry name" value="alpha/beta hydrolase"/>
    <property type="match status" value="1"/>
</dbReference>
<dbReference type="InterPro" id="IPR029058">
    <property type="entry name" value="AB_hydrolase_fold"/>
</dbReference>
<protein>
    <submittedName>
        <fullName evidence="2">Alpha/beta hydrolase</fullName>
    </submittedName>
</protein>
<dbReference type="PANTHER" id="PTHR43798">
    <property type="entry name" value="MONOACYLGLYCEROL LIPASE"/>
    <property type="match status" value="1"/>
</dbReference>
<dbReference type="RefSeq" id="WP_087553475.1">
    <property type="nucleotide sequence ID" value="NZ_CP033133.1"/>
</dbReference>
<proteinExistence type="predicted"/>
<dbReference type="InterPro" id="IPR000073">
    <property type="entry name" value="AB_hydrolase_1"/>
</dbReference>
<reference evidence="2 3" key="1">
    <citation type="submission" date="2018-10" db="EMBL/GenBank/DDBJ databases">
        <title>The complete genome of Acinetobacter wuhouensis strain WCHAW010062.</title>
        <authorList>
            <person name="Hu Y."/>
            <person name="Long H."/>
            <person name="Feng Y."/>
            <person name="Zong Z."/>
        </authorList>
    </citation>
    <scope>NUCLEOTIDE SEQUENCE [LARGE SCALE GENOMIC DNA]</scope>
    <source>
        <strain evidence="2 3">WCHAW010062</strain>
    </source>
</reference>
<evidence type="ECO:0000313" key="3">
    <source>
        <dbReference type="Proteomes" id="UP000279962"/>
    </source>
</evidence>
<evidence type="ECO:0000259" key="1">
    <source>
        <dbReference type="Pfam" id="PF12697"/>
    </source>
</evidence>
<feature type="domain" description="AB hydrolase-1" evidence="1">
    <location>
        <begin position="15"/>
        <end position="263"/>
    </location>
</feature>
<dbReference type="PANTHER" id="PTHR43798:SF33">
    <property type="entry name" value="HYDROLASE, PUTATIVE (AFU_ORTHOLOGUE AFUA_2G14860)-RELATED"/>
    <property type="match status" value="1"/>
</dbReference>
<keyword evidence="2" id="KW-0378">Hydrolase</keyword>
<name>A0A3G2T1E0_9GAMM</name>
<dbReference type="AlphaFoldDB" id="A0A3G2T1E0"/>
<dbReference type="GO" id="GO:0016020">
    <property type="term" value="C:membrane"/>
    <property type="evidence" value="ECO:0007669"/>
    <property type="project" value="TreeGrafter"/>
</dbReference>
<dbReference type="SUPFAM" id="SSF53474">
    <property type="entry name" value="alpha/beta-Hydrolases"/>
    <property type="match status" value="1"/>
</dbReference>
<sequence>MDTIEQSKTLIHFGHANGLPAQVYTKLFDLLADDYHVIYPSCSLGTSPEFPVDKDWSNLADQIIQSIEQQANGHQVIGIGHSLGAVSTLLASFKRPDLFKQVILLDPPLIMGFASFAFDIAKRFFPKKVDQMTPAKLSLKRRDHWESRQQAFDLLHSKKLYQAFDPACFQAYIDYGLVEDVVNGGVTLTIPKAIEVEIFRSGPSYWWLPHKKPEMPVHMIAGSESPFLKQKFPQIAKKKLGISYTVFNGGHMFPLEHPVEIVALIQDLIKKI</sequence>
<dbReference type="Proteomes" id="UP000279962">
    <property type="component" value="Chromosome"/>
</dbReference>
<dbReference type="Pfam" id="PF12697">
    <property type="entry name" value="Abhydrolase_6"/>
    <property type="match status" value="1"/>
</dbReference>
<dbReference type="GO" id="GO:0046464">
    <property type="term" value="P:acylglycerol catabolic process"/>
    <property type="evidence" value="ECO:0007669"/>
    <property type="project" value="TreeGrafter"/>
</dbReference>
<evidence type="ECO:0000313" key="2">
    <source>
        <dbReference type="EMBL" id="AYO53881.1"/>
    </source>
</evidence>
<organism evidence="2 3">
    <name type="scientific">Acinetobacter wuhouensis</name>
    <dbReference type="NCBI Taxonomy" id="1879050"/>
    <lineage>
        <taxon>Bacteria</taxon>
        <taxon>Pseudomonadati</taxon>
        <taxon>Pseudomonadota</taxon>
        <taxon>Gammaproteobacteria</taxon>
        <taxon>Moraxellales</taxon>
        <taxon>Moraxellaceae</taxon>
        <taxon>Acinetobacter</taxon>
    </lineage>
</organism>
<dbReference type="InterPro" id="IPR050266">
    <property type="entry name" value="AB_hydrolase_sf"/>
</dbReference>
<accession>A0A3G2T1E0</accession>
<gene>
    <name evidence="2" type="ORF">CDG68_09655</name>
</gene>